<dbReference type="GO" id="GO:0005759">
    <property type="term" value="C:mitochondrial matrix"/>
    <property type="evidence" value="ECO:0007669"/>
    <property type="project" value="UniProtKB-UniRule"/>
</dbReference>
<evidence type="ECO:0000256" key="8">
    <source>
        <dbReference type="HAMAP-Rule" id="MF_03137"/>
    </source>
</evidence>
<dbReference type="Pfam" id="PF06421">
    <property type="entry name" value="LepA_C"/>
    <property type="match status" value="1"/>
</dbReference>
<dbReference type="EC" id="3.6.5.n1" evidence="8"/>
<dbReference type="PANTHER" id="PTHR43512:SF7">
    <property type="entry name" value="TRANSLATION FACTOR GUF1, MITOCHONDRIAL"/>
    <property type="match status" value="1"/>
</dbReference>
<comment type="subcellular location">
    <subcellularLocation>
        <location evidence="8">Mitochondrion inner membrane</location>
        <topology evidence="8">Peripheral membrane protein</topology>
        <orientation evidence="8">Matrix side</orientation>
    </subcellularLocation>
</comment>
<proteinExistence type="inferred from homology"/>
<dbReference type="NCBIfam" id="TIGR00231">
    <property type="entry name" value="small_GTP"/>
    <property type="match status" value="1"/>
</dbReference>
<dbReference type="Pfam" id="PF00009">
    <property type="entry name" value="GTP_EFTU"/>
    <property type="match status" value="1"/>
</dbReference>
<dbReference type="InterPro" id="IPR000640">
    <property type="entry name" value="EFG_V-like"/>
</dbReference>
<feature type="binding site" evidence="8">
    <location>
        <begin position="207"/>
        <end position="210"/>
    </location>
    <ligand>
        <name>GTP</name>
        <dbReference type="ChEBI" id="CHEBI:37565"/>
    </ligand>
</feature>
<dbReference type="InterPro" id="IPR009000">
    <property type="entry name" value="Transl_B-barrel_sf"/>
</dbReference>
<dbReference type="FunCoup" id="A0A482WKI3">
    <property type="interactions" value="1737"/>
</dbReference>
<dbReference type="SUPFAM" id="SSF54980">
    <property type="entry name" value="EF-G C-terminal domain-like"/>
    <property type="match status" value="2"/>
</dbReference>
<name>A0A482WKI3_LAOST</name>
<dbReference type="CDD" id="cd16260">
    <property type="entry name" value="EF4_III"/>
    <property type="match status" value="1"/>
</dbReference>
<comment type="caution">
    <text evidence="10">The sequence shown here is derived from an EMBL/GenBank/DDBJ whole genome shotgun (WGS) entry which is preliminary data.</text>
</comment>
<keyword evidence="4 8" id="KW-0378">Hydrolase</keyword>
<evidence type="ECO:0000313" key="10">
    <source>
        <dbReference type="EMBL" id="RZF33756.1"/>
    </source>
</evidence>
<dbReference type="FunFam" id="3.30.70.870:FF:000004">
    <property type="entry name" value="Translation factor GUF1, mitochondrial"/>
    <property type="match status" value="1"/>
</dbReference>
<sequence length="679" mass="76014">MMRLLQTKVFRIIVDHGCRCKLENTHKSIVKEYSSILNHRKNTTVSTLYRRSCRFYSLEASDKQAAASEREKFENVPAELIRNFSIIAHVDHGKSTLADRLLEITGTMKADPSNKQVLDRLQVEKDRGITVKAQSVSIWHKSGDKEYLLNLIDTPGHVDFSNEVFRSLSACQGVLLLVDANQGVQAQTVANFYLAFSKDLVILPVLNKIDLKNAEPEVVANQLQALFDIDPSDVLKISAKTGQGVPALLEAIIGRIPAPQTDRDLPLRALIYDSWFDRYKGAIVVVYLQTGQIRVGDHICSAHTGIEYTVKSVGVLRPHQQPTNKLSGGQVGYIQCNMRTTQEAHIGDTLYLKSQPVTDVEQLTPAKPMVFAGVFPLDQSQNPVLRTAIEKLTLNDPAVSVKQDTSPALGQGWRLGFLGLLHMEVFNQRLEQEHNAHAIITAPSVTYKLKIKGKKNQELMGGETIYISNPAHWPHPQIIEEMSEPIVLATIITPDDYLGKIMSLCNERRGIQQNISNIDNKRIMLQFVFPLNEIIVNFHDGLKAISSGFASFDYEDAGYSPTNLVKLSILLNGSAVDELSIIVHHSKVDFEGRALCRKLVEIIPRQMFQIAIQATVNGKIIARETLKAYRKDVTAKLYGGDVTRRTKLLKQQAEGKKKMKMIANIQIPRDTFIEILKKE</sequence>
<keyword evidence="11" id="KW-1185">Reference proteome</keyword>
<evidence type="ECO:0000256" key="6">
    <source>
        <dbReference type="ARBA" id="ARBA00023134"/>
    </source>
</evidence>
<organism evidence="10 11">
    <name type="scientific">Laodelphax striatellus</name>
    <name type="common">Small brown planthopper</name>
    <name type="synonym">Delphax striatella</name>
    <dbReference type="NCBI Taxonomy" id="195883"/>
    <lineage>
        <taxon>Eukaryota</taxon>
        <taxon>Metazoa</taxon>
        <taxon>Ecdysozoa</taxon>
        <taxon>Arthropoda</taxon>
        <taxon>Hexapoda</taxon>
        <taxon>Insecta</taxon>
        <taxon>Pterygota</taxon>
        <taxon>Neoptera</taxon>
        <taxon>Paraneoptera</taxon>
        <taxon>Hemiptera</taxon>
        <taxon>Auchenorrhyncha</taxon>
        <taxon>Fulgoroidea</taxon>
        <taxon>Delphacidae</taxon>
        <taxon>Criomorphinae</taxon>
        <taxon>Laodelphax</taxon>
    </lineage>
</organism>
<dbReference type="GO" id="GO:0003924">
    <property type="term" value="F:GTPase activity"/>
    <property type="evidence" value="ECO:0007669"/>
    <property type="project" value="UniProtKB-UniRule"/>
</dbReference>
<dbReference type="AlphaFoldDB" id="A0A482WKI3"/>
<dbReference type="GO" id="GO:0006412">
    <property type="term" value="P:translation"/>
    <property type="evidence" value="ECO:0007669"/>
    <property type="project" value="UniProtKB-KW"/>
</dbReference>
<dbReference type="PROSITE" id="PS00301">
    <property type="entry name" value="G_TR_1"/>
    <property type="match status" value="1"/>
</dbReference>
<comment type="similarity">
    <text evidence="1">Belongs to the TRAFAC class translation factor GTPase superfamily. Classic translation factor GTPase family. LepA subfamily.</text>
</comment>
<dbReference type="NCBIfam" id="TIGR01393">
    <property type="entry name" value="lepA"/>
    <property type="match status" value="1"/>
</dbReference>
<dbReference type="GO" id="GO:0097177">
    <property type="term" value="F:mitochondrial ribosome binding"/>
    <property type="evidence" value="ECO:0007669"/>
    <property type="project" value="TreeGrafter"/>
</dbReference>
<evidence type="ECO:0000256" key="7">
    <source>
        <dbReference type="ARBA" id="ARBA00023136"/>
    </source>
</evidence>
<evidence type="ECO:0000256" key="4">
    <source>
        <dbReference type="ARBA" id="ARBA00022801"/>
    </source>
</evidence>
<dbReference type="SMR" id="A0A482WKI3"/>
<dbReference type="Gene3D" id="2.40.30.10">
    <property type="entry name" value="Translation factors"/>
    <property type="match status" value="1"/>
</dbReference>
<keyword evidence="5 8" id="KW-0496">Mitochondrion</keyword>
<dbReference type="OrthoDB" id="1074at2759"/>
<protein>
    <recommendedName>
        <fullName evidence="8">Translation factor GUF1 homolog, mitochondrial</fullName>
        <ecNumber evidence="8">3.6.5.n1</ecNumber>
    </recommendedName>
    <alternativeName>
        <fullName evidence="8">Elongation factor 4 homolog</fullName>
        <shortName evidence="8">EF-4</shortName>
    </alternativeName>
    <alternativeName>
        <fullName evidence="8">GTPase GUF1 homolog</fullName>
    </alternativeName>
    <alternativeName>
        <fullName evidence="8">Ribosomal back-translocase</fullName>
    </alternativeName>
</protein>
<feature type="binding site" evidence="8">
    <location>
        <begin position="153"/>
        <end position="157"/>
    </location>
    <ligand>
        <name>GTP</name>
        <dbReference type="ChEBI" id="CHEBI:37565"/>
    </ligand>
</feature>
<accession>A0A482WKI3</accession>
<dbReference type="InterPro" id="IPR006297">
    <property type="entry name" value="EF-4"/>
</dbReference>
<dbReference type="GO" id="GO:0045727">
    <property type="term" value="P:positive regulation of translation"/>
    <property type="evidence" value="ECO:0007669"/>
    <property type="project" value="UniProtKB-UniRule"/>
</dbReference>
<dbReference type="Gene3D" id="3.30.70.2570">
    <property type="entry name" value="Elongation factor 4, C-terminal domain"/>
    <property type="match status" value="1"/>
</dbReference>
<dbReference type="FunFam" id="3.30.70.2570:FF:000001">
    <property type="entry name" value="Translation factor GUF1, mitochondrial"/>
    <property type="match status" value="1"/>
</dbReference>
<dbReference type="Gene3D" id="3.40.50.300">
    <property type="entry name" value="P-loop containing nucleotide triphosphate hydrolases"/>
    <property type="match status" value="1"/>
</dbReference>
<dbReference type="PANTHER" id="PTHR43512">
    <property type="entry name" value="TRANSLATION FACTOR GUF1-RELATED"/>
    <property type="match status" value="1"/>
</dbReference>
<dbReference type="Gene3D" id="3.30.70.240">
    <property type="match status" value="1"/>
</dbReference>
<dbReference type="Proteomes" id="UP000291343">
    <property type="component" value="Unassembled WGS sequence"/>
</dbReference>
<keyword evidence="2 8" id="KW-0547">Nucleotide-binding</keyword>
<dbReference type="SUPFAM" id="SSF50447">
    <property type="entry name" value="Translation proteins"/>
    <property type="match status" value="1"/>
</dbReference>
<dbReference type="InterPro" id="IPR005225">
    <property type="entry name" value="Small_GTP-bd"/>
</dbReference>
<dbReference type="HAMAP" id="MF_00071">
    <property type="entry name" value="LepA"/>
    <property type="match status" value="1"/>
</dbReference>
<keyword evidence="3 8" id="KW-0999">Mitochondrion inner membrane</keyword>
<evidence type="ECO:0000256" key="1">
    <source>
        <dbReference type="ARBA" id="ARBA00005454"/>
    </source>
</evidence>
<dbReference type="SUPFAM" id="SSF52540">
    <property type="entry name" value="P-loop containing nucleoside triphosphate hydrolases"/>
    <property type="match status" value="1"/>
</dbReference>
<dbReference type="PRINTS" id="PR00315">
    <property type="entry name" value="ELONGATNFCT"/>
</dbReference>
<evidence type="ECO:0000313" key="11">
    <source>
        <dbReference type="Proteomes" id="UP000291343"/>
    </source>
</evidence>
<keyword evidence="6 8" id="KW-0342">GTP-binding</keyword>
<dbReference type="CDD" id="cd01890">
    <property type="entry name" value="LepA"/>
    <property type="match status" value="1"/>
</dbReference>
<dbReference type="CDD" id="cd03709">
    <property type="entry name" value="lepA_C"/>
    <property type="match status" value="1"/>
</dbReference>
<dbReference type="InterPro" id="IPR013842">
    <property type="entry name" value="LepA_CTD"/>
</dbReference>
<dbReference type="STRING" id="195883.A0A482WKI3"/>
<evidence type="ECO:0000259" key="9">
    <source>
        <dbReference type="PROSITE" id="PS51722"/>
    </source>
</evidence>
<dbReference type="PROSITE" id="PS51722">
    <property type="entry name" value="G_TR_2"/>
    <property type="match status" value="1"/>
</dbReference>
<reference evidence="10 11" key="1">
    <citation type="journal article" date="2017" name="Gigascience">
        <title>Genome sequence of the small brown planthopper, Laodelphax striatellus.</title>
        <authorList>
            <person name="Zhu J."/>
            <person name="Jiang F."/>
            <person name="Wang X."/>
            <person name="Yang P."/>
            <person name="Bao Y."/>
            <person name="Zhao W."/>
            <person name="Wang W."/>
            <person name="Lu H."/>
            <person name="Wang Q."/>
            <person name="Cui N."/>
            <person name="Li J."/>
            <person name="Chen X."/>
            <person name="Luo L."/>
            <person name="Yu J."/>
            <person name="Kang L."/>
            <person name="Cui F."/>
        </authorList>
    </citation>
    <scope>NUCLEOTIDE SEQUENCE [LARGE SCALE GENOMIC DNA]</scope>
    <source>
        <strain evidence="10">Lst14</strain>
    </source>
</reference>
<comment type="similarity">
    <text evidence="8">Belongs to the GTP-binding elongation factor family. LepA subfamily.</text>
</comment>
<dbReference type="InterPro" id="IPR027417">
    <property type="entry name" value="P-loop_NTPase"/>
</dbReference>
<dbReference type="InParanoid" id="A0A482WKI3"/>
<dbReference type="GO" id="GO:0005525">
    <property type="term" value="F:GTP binding"/>
    <property type="evidence" value="ECO:0007669"/>
    <property type="project" value="UniProtKB-UniRule"/>
</dbReference>
<feature type="domain" description="Tr-type G" evidence="9">
    <location>
        <begin position="79"/>
        <end position="260"/>
    </location>
</feature>
<keyword evidence="8" id="KW-0648">Protein biosynthesis</keyword>
<feature type="binding site" evidence="8">
    <location>
        <begin position="88"/>
        <end position="95"/>
    </location>
    <ligand>
        <name>GTP</name>
        <dbReference type="ChEBI" id="CHEBI:37565"/>
    </ligand>
</feature>
<comment type="catalytic activity">
    <reaction evidence="8">
        <text>GTP + H2O = GDP + phosphate + H(+)</text>
        <dbReference type="Rhea" id="RHEA:19669"/>
        <dbReference type="ChEBI" id="CHEBI:15377"/>
        <dbReference type="ChEBI" id="CHEBI:15378"/>
        <dbReference type="ChEBI" id="CHEBI:37565"/>
        <dbReference type="ChEBI" id="CHEBI:43474"/>
        <dbReference type="ChEBI" id="CHEBI:58189"/>
        <dbReference type="EC" id="3.6.5.n1"/>
    </reaction>
</comment>
<dbReference type="InterPro" id="IPR038363">
    <property type="entry name" value="LepA_C_sf"/>
</dbReference>
<dbReference type="Gene3D" id="3.30.70.870">
    <property type="entry name" value="Elongation Factor G (Translational Gtpase), domain 3"/>
    <property type="match status" value="1"/>
</dbReference>
<gene>
    <name evidence="10" type="ORF">LSTR_LSTR008015</name>
</gene>
<evidence type="ECO:0000256" key="5">
    <source>
        <dbReference type="ARBA" id="ARBA00023128"/>
    </source>
</evidence>
<dbReference type="InterPro" id="IPR031157">
    <property type="entry name" value="G_TR_CS"/>
</dbReference>
<dbReference type="FunFam" id="2.40.30.10:FF:000015">
    <property type="entry name" value="Translation factor GUF1, mitochondrial"/>
    <property type="match status" value="1"/>
</dbReference>
<dbReference type="CDD" id="cd03699">
    <property type="entry name" value="EF4_II"/>
    <property type="match status" value="1"/>
</dbReference>
<evidence type="ECO:0000256" key="2">
    <source>
        <dbReference type="ARBA" id="ARBA00022741"/>
    </source>
</evidence>
<dbReference type="InterPro" id="IPR000795">
    <property type="entry name" value="T_Tr_GTP-bd_dom"/>
</dbReference>
<dbReference type="Pfam" id="PF00679">
    <property type="entry name" value="EFG_C"/>
    <property type="match status" value="1"/>
</dbReference>
<dbReference type="GO" id="GO:0005743">
    <property type="term" value="C:mitochondrial inner membrane"/>
    <property type="evidence" value="ECO:0007669"/>
    <property type="project" value="UniProtKB-SubCell"/>
</dbReference>
<dbReference type="FunFam" id="3.40.50.300:FF:000078">
    <property type="entry name" value="Elongation factor 4"/>
    <property type="match status" value="1"/>
</dbReference>
<dbReference type="EMBL" id="QKKF02033458">
    <property type="protein sequence ID" value="RZF33756.1"/>
    <property type="molecule type" value="Genomic_DNA"/>
</dbReference>
<evidence type="ECO:0000256" key="3">
    <source>
        <dbReference type="ARBA" id="ARBA00022792"/>
    </source>
</evidence>
<dbReference type="InterPro" id="IPR035647">
    <property type="entry name" value="EFG_III/V"/>
</dbReference>
<keyword evidence="7 8" id="KW-0472">Membrane</keyword>
<dbReference type="InterPro" id="IPR035654">
    <property type="entry name" value="LepA_IV"/>
</dbReference>
<dbReference type="FunFam" id="3.30.70.240:FF:000007">
    <property type="entry name" value="Translation factor GUF1, mitochondrial"/>
    <property type="match status" value="1"/>
</dbReference>
<comment type="function">
    <text evidence="8">Promotes mitochondrial protein synthesis. May act as a fidelity factor of the translation reaction, by catalyzing a one-codon backward translocation of tRNAs on improperly translocated ribosomes. Binds to mitochondrial ribosomes in a GTP-dependent manner.</text>
</comment>